<dbReference type="OrthoDB" id="2245921at2759"/>
<name>A0A8H7SGU1_9FUNG</name>
<keyword evidence="3" id="KW-1185">Reference proteome</keyword>
<feature type="region of interest" description="Disordered" evidence="1">
    <location>
        <begin position="49"/>
        <end position="104"/>
    </location>
</feature>
<evidence type="ECO:0000313" key="2">
    <source>
        <dbReference type="EMBL" id="KAG2227848.1"/>
    </source>
</evidence>
<feature type="compositionally biased region" description="Polar residues" evidence="1">
    <location>
        <begin position="53"/>
        <end position="64"/>
    </location>
</feature>
<organism evidence="2 3">
    <name type="scientific">Circinella minor</name>
    <dbReference type="NCBI Taxonomy" id="1195481"/>
    <lineage>
        <taxon>Eukaryota</taxon>
        <taxon>Fungi</taxon>
        <taxon>Fungi incertae sedis</taxon>
        <taxon>Mucoromycota</taxon>
        <taxon>Mucoromycotina</taxon>
        <taxon>Mucoromycetes</taxon>
        <taxon>Mucorales</taxon>
        <taxon>Lichtheimiaceae</taxon>
        <taxon>Circinella</taxon>
    </lineage>
</organism>
<dbReference type="AlphaFoldDB" id="A0A8H7SGU1"/>
<gene>
    <name evidence="2" type="ORF">INT45_002086</name>
</gene>
<evidence type="ECO:0000256" key="1">
    <source>
        <dbReference type="SAM" id="MobiDB-lite"/>
    </source>
</evidence>
<evidence type="ECO:0000313" key="3">
    <source>
        <dbReference type="Proteomes" id="UP000646827"/>
    </source>
</evidence>
<comment type="caution">
    <text evidence="2">The sequence shown here is derived from an EMBL/GenBank/DDBJ whole genome shotgun (WGS) entry which is preliminary data.</text>
</comment>
<accession>A0A8H7SGU1</accession>
<feature type="compositionally biased region" description="Polar residues" evidence="1">
    <location>
        <begin position="73"/>
        <end position="104"/>
    </location>
</feature>
<protein>
    <submittedName>
        <fullName evidence="2">Uncharacterized protein</fullName>
    </submittedName>
</protein>
<dbReference type="EMBL" id="JAEPRB010000004">
    <property type="protein sequence ID" value="KAG2227848.1"/>
    <property type="molecule type" value="Genomic_DNA"/>
</dbReference>
<dbReference type="Proteomes" id="UP000646827">
    <property type="component" value="Unassembled WGS sequence"/>
</dbReference>
<sequence>MTPSTMDCFSSNNKKRKNDDVVELDTSTNTSTCFNNNNRPIIAPIGTKRHHNLSAQSDNQQEETPTFKESYFMPNQQSQLPPRSTTPPLSMTLSHSNSNGGYATSVVKSANEHSSTVCSGMTPVYRPAAERWGSSFL</sequence>
<reference evidence="2 3" key="1">
    <citation type="submission" date="2020-12" db="EMBL/GenBank/DDBJ databases">
        <title>Metabolic potential, ecology and presence of endohyphal bacteria is reflected in genomic diversity of Mucoromycotina.</title>
        <authorList>
            <person name="Muszewska A."/>
            <person name="Okrasinska A."/>
            <person name="Steczkiewicz K."/>
            <person name="Drgas O."/>
            <person name="Orlowska M."/>
            <person name="Perlinska-Lenart U."/>
            <person name="Aleksandrzak-Piekarczyk T."/>
            <person name="Szatraj K."/>
            <person name="Zielenkiewicz U."/>
            <person name="Pilsyk S."/>
            <person name="Malc E."/>
            <person name="Mieczkowski P."/>
            <person name="Kruszewska J.S."/>
            <person name="Biernat P."/>
            <person name="Pawlowska J."/>
        </authorList>
    </citation>
    <scope>NUCLEOTIDE SEQUENCE [LARGE SCALE GENOMIC DNA]</scope>
    <source>
        <strain evidence="2 3">CBS 142.35</strain>
    </source>
</reference>
<proteinExistence type="predicted"/>